<dbReference type="AlphaFoldDB" id="A0AAD4LE88"/>
<proteinExistence type="predicted"/>
<evidence type="ECO:0000313" key="3">
    <source>
        <dbReference type="Proteomes" id="UP001201163"/>
    </source>
</evidence>
<dbReference type="Proteomes" id="UP001201163">
    <property type="component" value="Unassembled WGS sequence"/>
</dbReference>
<comment type="caution">
    <text evidence="2">The sequence shown here is derived from an EMBL/GenBank/DDBJ whole genome shotgun (WGS) entry which is preliminary data.</text>
</comment>
<reference evidence="2" key="1">
    <citation type="submission" date="2022-01" db="EMBL/GenBank/DDBJ databases">
        <title>Comparative genomics reveals a dynamic genome evolution in the ectomycorrhizal milk-cap (Lactarius) mushrooms.</title>
        <authorList>
            <consortium name="DOE Joint Genome Institute"/>
            <person name="Lebreton A."/>
            <person name="Tang N."/>
            <person name="Kuo A."/>
            <person name="LaButti K."/>
            <person name="Drula E."/>
            <person name="Barry K."/>
            <person name="Clum A."/>
            <person name="Lipzen A."/>
            <person name="Mousain D."/>
            <person name="Ng V."/>
            <person name="Wang R."/>
            <person name="Wang X."/>
            <person name="Dai Y."/>
            <person name="Henrissat B."/>
            <person name="Grigoriev I.V."/>
            <person name="Guerin-Laguette A."/>
            <person name="Yu F."/>
            <person name="Martin F.M."/>
        </authorList>
    </citation>
    <scope>NUCLEOTIDE SEQUENCE</scope>
    <source>
        <strain evidence="2">QP</strain>
    </source>
</reference>
<evidence type="ECO:0000256" key="1">
    <source>
        <dbReference type="SAM" id="MobiDB-lite"/>
    </source>
</evidence>
<accession>A0AAD4LE88</accession>
<feature type="region of interest" description="Disordered" evidence="1">
    <location>
        <begin position="180"/>
        <end position="201"/>
    </location>
</feature>
<evidence type="ECO:0000313" key="2">
    <source>
        <dbReference type="EMBL" id="KAH8988394.1"/>
    </source>
</evidence>
<dbReference type="EMBL" id="JAKELL010000042">
    <property type="protein sequence ID" value="KAH8988394.1"/>
    <property type="molecule type" value="Genomic_DNA"/>
</dbReference>
<gene>
    <name evidence="2" type="ORF">EDB92DRAFT_1035786</name>
</gene>
<name>A0AAD4LE88_9AGAM</name>
<protein>
    <submittedName>
        <fullName evidence="2">Uncharacterized protein</fullName>
    </submittedName>
</protein>
<sequence length="250" mass="27469">MNGPGQTNLAAPSLLFTIRPVSSMVQGRQRLYVRTDAEQEESGPALWLTDLVPFLVRELSRQFAIPFPPGGTASRFYSIHSYSVSLSLCAASETLLSRPHPSCMPEGAFFTSLCIEHIKCAGGSVELYYCLAPGARGPPWRSRPTMSSPVPISSPSLPARVHSCGCRTMEAGHTLVNSGDWKEEGRMDKNRPRFTNRSFTGRGMGEAGRRVEALPCTNICSAWSPLAILLQIPMSRNYDIASMILRRLHL</sequence>
<feature type="compositionally biased region" description="Basic and acidic residues" evidence="1">
    <location>
        <begin position="180"/>
        <end position="191"/>
    </location>
</feature>
<organism evidence="2 3">
    <name type="scientific">Lactarius akahatsu</name>
    <dbReference type="NCBI Taxonomy" id="416441"/>
    <lineage>
        <taxon>Eukaryota</taxon>
        <taxon>Fungi</taxon>
        <taxon>Dikarya</taxon>
        <taxon>Basidiomycota</taxon>
        <taxon>Agaricomycotina</taxon>
        <taxon>Agaricomycetes</taxon>
        <taxon>Russulales</taxon>
        <taxon>Russulaceae</taxon>
        <taxon>Lactarius</taxon>
    </lineage>
</organism>
<keyword evidence="3" id="KW-1185">Reference proteome</keyword>